<dbReference type="GO" id="GO:0071949">
    <property type="term" value="F:FAD binding"/>
    <property type="evidence" value="ECO:0007669"/>
    <property type="project" value="InterPro"/>
</dbReference>
<dbReference type="AlphaFoldDB" id="A0A075GVZ1"/>
<evidence type="ECO:0000313" key="2">
    <source>
        <dbReference type="EMBL" id="AIF05983.1"/>
    </source>
</evidence>
<sequence>MVEYDVVIVGAGPVGGYLGSRLADGGLSVLMLEEHDEIGRPFQCAGLVTPAAMAQVSLESSILSSVHGARIHSPGGTAVEVGTPDRIRTHVVCRKMFDEGVVRQAIEAGAALWLGSKPESAEVSDLGVNLMVSRRGVPTPVSCKLLCGADGAHSWVRRNFRMGRPKEMMIGFQAEVIGYDGAEGLLDMYTGELVAPGLFAWAIPSGRSWRIGVWARPSDLKGRSCEHLYDALLKHPMWASRFSNCKEVGRYCGPLPCGIVAKPTKQRVALFGDAAGLCKPTTGGGIGPGFEQVDFVSKKLLTAVAEDRLSARELKRIFKPLLAMKKEQGRARILRDLFLTDCDDVKLEKTFQTFAKPEVVGIINEVGEIEKPVPLGIRMLKEIPEFRPMAAKATWALLKG</sequence>
<name>A0A075GVZ1_9EURY</name>
<dbReference type="Gene3D" id="3.30.9.10">
    <property type="entry name" value="D-Amino Acid Oxidase, subunit A, domain 2"/>
    <property type="match status" value="1"/>
</dbReference>
<proteinExistence type="predicted"/>
<dbReference type="PANTHER" id="PTHR42685">
    <property type="entry name" value="GERANYLGERANYL DIPHOSPHATE REDUCTASE"/>
    <property type="match status" value="1"/>
</dbReference>
<dbReference type="GO" id="GO:0016628">
    <property type="term" value="F:oxidoreductase activity, acting on the CH-CH group of donors, NAD or NADP as acceptor"/>
    <property type="evidence" value="ECO:0007669"/>
    <property type="project" value="InterPro"/>
</dbReference>
<dbReference type="PANTHER" id="PTHR42685:SF18">
    <property type="entry name" value="DIGERANYLGERANYLGLYCEROPHOSPHOLIPID REDUCTASE"/>
    <property type="match status" value="1"/>
</dbReference>
<dbReference type="InterPro" id="IPR002938">
    <property type="entry name" value="FAD-bd"/>
</dbReference>
<evidence type="ECO:0000259" key="1">
    <source>
        <dbReference type="Pfam" id="PF01494"/>
    </source>
</evidence>
<dbReference type="InterPro" id="IPR011777">
    <property type="entry name" value="Geranylgeranyl_Rdtase_fam"/>
</dbReference>
<dbReference type="SUPFAM" id="SSF51905">
    <property type="entry name" value="FAD/NAD(P)-binding domain"/>
    <property type="match status" value="1"/>
</dbReference>
<dbReference type="EMBL" id="KF900756">
    <property type="protein sequence ID" value="AIF05983.1"/>
    <property type="molecule type" value="Genomic_DNA"/>
</dbReference>
<dbReference type="PRINTS" id="PR00420">
    <property type="entry name" value="RNGMNOXGNASE"/>
</dbReference>
<feature type="domain" description="FAD-binding" evidence="1">
    <location>
        <begin position="3"/>
        <end position="169"/>
    </location>
</feature>
<dbReference type="NCBIfam" id="TIGR02032">
    <property type="entry name" value="GG-red-SF"/>
    <property type="match status" value="1"/>
</dbReference>
<dbReference type="Pfam" id="PF01494">
    <property type="entry name" value="FAD_binding_3"/>
    <property type="match status" value="1"/>
</dbReference>
<accession>A0A075GVZ1</accession>
<dbReference type="InterPro" id="IPR036188">
    <property type="entry name" value="FAD/NAD-bd_sf"/>
</dbReference>
<dbReference type="Gene3D" id="3.50.50.60">
    <property type="entry name" value="FAD/NAD(P)-binding domain"/>
    <property type="match status" value="1"/>
</dbReference>
<protein>
    <submittedName>
        <fullName evidence="2">Geranylgeranyl hydrogenase</fullName>
    </submittedName>
</protein>
<reference evidence="2" key="1">
    <citation type="journal article" date="2014" name="Genome Biol. Evol.">
        <title>Pangenome evidence for extensive interdomain horizontal transfer affecting lineage core and shell genes in uncultured planktonic thaumarchaeota and euryarchaeota.</title>
        <authorList>
            <person name="Deschamps P."/>
            <person name="Zivanovic Y."/>
            <person name="Moreira D."/>
            <person name="Rodriguez-Valera F."/>
            <person name="Lopez-Garcia P."/>
        </authorList>
    </citation>
    <scope>NUCLEOTIDE SEQUENCE</scope>
</reference>
<organism evidence="2">
    <name type="scientific">uncultured marine group II/III euryarchaeote KM3_18_D06</name>
    <dbReference type="NCBI Taxonomy" id="1457956"/>
    <lineage>
        <taxon>Archaea</taxon>
        <taxon>Methanobacteriati</taxon>
        <taxon>Methanobacteriota</taxon>
        <taxon>environmental samples</taxon>
    </lineage>
</organism>
<dbReference type="InterPro" id="IPR050407">
    <property type="entry name" value="Geranylgeranyl_reductase"/>
</dbReference>